<sequence length="119" mass="13705">MLYPWHLYLMAILYIVAGVLHFVNPKTYLRIMPDYIPNPKLMVALSGFFEIALGIAICIPILKSIAIYGFIAMLAVFLLVHFYMLKNDKTGAGIPKWILISRIPLQFVLMYWAYSYVTL</sequence>
<evidence type="ECO:0000256" key="5">
    <source>
        <dbReference type="SAM" id="Phobius"/>
    </source>
</evidence>
<feature type="transmembrane region" description="Helical" evidence="5">
    <location>
        <begin position="68"/>
        <end position="85"/>
    </location>
</feature>
<dbReference type="RefSeq" id="WP_382382144.1">
    <property type="nucleotide sequence ID" value="NZ_JBHMEZ010000003.1"/>
</dbReference>
<keyword evidence="2 5" id="KW-0812">Transmembrane</keyword>
<dbReference type="PANTHER" id="PTHR36974">
    <property type="entry name" value="MEMBRANE PROTEIN-RELATED"/>
    <property type="match status" value="1"/>
</dbReference>
<feature type="domain" description="Methylamine utilisation protein MauE" evidence="6">
    <location>
        <begin position="7"/>
        <end position="89"/>
    </location>
</feature>
<name>A0ABV5F0K3_9FLAO</name>
<comment type="caution">
    <text evidence="7">The sequence shown here is derived from an EMBL/GenBank/DDBJ whole genome shotgun (WGS) entry which is preliminary data.</text>
</comment>
<keyword evidence="4 5" id="KW-0472">Membrane</keyword>
<evidence type="ECO:0000256" key="4">
    <source>
        <dbReference type="ARBA" id="ARBA00023136"/>
    </source>
</evidence>
<evidence type="ECO:0000256" key="3">
    <source>
        <dbReference type="ARBA" id="ARBA00022989"/>
    </source>
</evidence>
<dbReference type="EMBL" id="JBHMEZ010000003">
    <property type="protein sequence ID" value="MFB9052976.1"/>
    <property type="molecule type" value="Genomic_DNA"/>
</dbReference>
<dbReference type="InterPro" id="IPR009908">
    <property type="entry name" value="Methylamine_util_MauE"/>
</dbReference>
<proteinExistence type="predicted"/>
<accession>A0ABV5F0K3</accession>
<keyword evidence="8" id="KW-1185">Reference proteome</keyword>
<evidence type="ECO:0000313" key="8">
    <source>
        <dbReference type="Proteomes" id="UP001589605"/>
    </source>
</evidence>
<reference evidence="7 8" key="1">
    <citation type="submission" date="2024-09" db="EMBL/GenBank/DDBJ databases">
        <authorList>
            <person name="Sun Q."/>
            <person name="Mori K."/>
        </authorList>
    </citation>
    <scope>NUCLEOTIDE SEQUENCE [LARGE SCALE GENOMIC DNA]</scope>
    <source>
        <strain evidence="7 8">CECT 8286</strain>
    </source>
</reference>
<organism evidence="7 8">
    <name type="scientific">Formosa undariae</name>
    <dbReference type="NCBI Taxonomy" id="1325436"/>
    <lineage>
        <taxon>Bacteria</taxon>
        <taxon>Pseudomonadati</taxon>
        <taxon>Bacteroidota</taxon>
        <taxon>Flavobacteriia</taxon>
        <taxon>Flavobacteriales</taxon>
        <taxon>Flavobacteriaceae</taxon>
        <taxon>Formosa</taxon>
    </lineage>
</organism>
<feature type="transmembrane region" description="Helical" evidence="5">
    <location>
        <begin position="6"/>
        <end position="23"/>
    </location>
</feature>
<dbReference type="Pfam" id="PF07291">
    <property type="entry name" value="MauE"/>
    <property type="match status" value="1"/>
</dbReference>
<feature type="transmembrane region" description="Helical" evidence="5">
    <location>
        <begin position="43"/>
        <end position="62"/>
    </location>
</feature>
<evidence type="ECO:0000256" key="2">
    <source>
        <dbReference type="ARBA" id="ARBA00022692"/>
    </source>
</evidence>
<keyword evidence="3 5" id="KW-1133">Transmembrane helix</keyword>
<dbReference type="PANTHER" id="PTHR36974:SF1">
    <property type="entry name" value="DOXX FAMILY MEMBRANE PROTEIN"/>
    <property type="match status" value="1"/>
</dbReference>
<dbReference type="Proteomes" id="UP001589605">
    <property type="component" value="Unassembled WGS sequence"/>
</dbReference>
<evidence type="ECO:0000256" key="1">
    <source>
        <dbReference type="ARBA" id="ARBA00004141"/>
    </source>
</evidence>
<feature type="transmembrane region" description="Helical" evidence="5">
    <location>
        <begin position="97"/>
        <end position="114"/>
    </location>
</feature>
<evidence type="ECO:0000313" key="7">
    <source>
        <dbReference type="EMBL" id="MFB9052976.1"/>
    </source>
</evidence>
<comment type="subcellular location">
    <subcellularLocation>
        <location evidence="1">Membrane</location>
        <topology evidence="1">Multi-pass membrane protein</topology>
    </subcellularLocation>
</comment>
<protein>
    <submittedName>
        <fullName evidence="7">MauE/DoxX family redox-associated membrane protein</fullName>
    </submittedName>
</protein>
<gene>
    <name evidence="7" type="ORF">ACFFVB_07765</name>
</gene>
<evidence type="ECO:0000259" key="6">
    <source>
        <dbReference type="Pfam" id="PF07291"/>
    </source>
</evidence>